<gene>
    <name evidence="3" type="ORF">UPYG_G00321630</name>
</gene>
<keyword evidence="4" id="KW-1185">Reference proteome</keyword>
<proteinExistence type="predicted"/>
<evidence type="ECO:0000313" key="3">
    <source>
        <dbReference type="EMBL" id="KAL0964275.1"/>
    </source>
</evidence>
<dbReference type="Pfam" id="PF17661">
    <property type="entry name" value="DUF5523"/>
    <property type="match status" value="1"/>
</dbReference>
<comment type="caution">
    <text evidence="3">The sequence shown here is derived from an EMBL/GenBank/DDBJ whole genome shotgun (WGS) entry which is preliminary data.</text>
</comment>
<evidence type="ECO:0000259" key="1">
    <source>
        <dbReference type="Pfam" id="PF15625"/>
    </source>
</evidence>
<reference evidence="3 4" key="1">
    <citation type="submission" date="2024-06" db="EMBL/GenBank/DDBJ databases">
        <authorList>
            <person name="Pan Q."/>
            <person name="Wen M."/>
            <person name="Jouanno E."/>
            <person name="Zahm M."/>
            <person name="Klopp C."/>
            <person name="Cabau C."/>
            <person name="Louis A."/>
            <person name="Berthelot C."/>
            <person name="Parey E."/>
            <person name="Roest Crollius H."/>
            <person name="Montfort J."/>
            <person name="Robinson-Rechavi M."/>
            <person name="Bouchez O."/>
            <person name="Lampietro C."/>
            <person name="Lopez Roques C."/>
            <person name="Donnadieu C."/>
            <person name="Postlethwait J."/>
            <person name="Bobe J."/>
            <person name="Verreycken H."/>
            <person name="Guiguen Y."/>
        </authorList>
    </citation>
    <scope>NUCLEOTIDE SEQUENCE [LARGE SCALE GENOMIC DNA]</scope>
    <source>
        <strain evidence="3">Up_M1</strain>
        <tissue evidence="3">Testis</tissue>
    </source>
</reference>
<sequence>MILMLPEYKMQTLQRKINARYRGIKETEKLVEKPLCSEEEAYRFFCHRFDELERIGLKTDMLSQQTGMDNALNIEDDYECQNPLISAQMEILDVNPHLLFVPSDVTVNRRRILPSYLKPRCLEDEGFYVCRRPQVHSKMMNKMDNRLIEEEKGQSWFGEDGCMITLPDPIQTYWYSYIDFPFSRQSPCLATVYTRPKRPGSVGCVATSEACETQWQLDLNLVGLFFTHHPLFSREHVWVQRLHELYEHYEAGKMKGATAFLQHKLNGLKKSEKALTATDENPGLKLCDRRQEIQKTHVALKKERQAYIALVRSIVAAWKCVKALRAENGYASTTVKLELHNVKARIDDSVPNTTENDKENTTMPYTDEDVAIKQHYLILEPQGKVEEEARPLALGQDEEMASDSVNQKLDQLALVPVVTMCGVVTPTTNCLLDEKVRRYKLAKHKITVKIFYNGKHVSTSEPSTFNGDFRVDIQQMFSMQLLHSPQKIMLEICETVKHKTTSVAKVYVPIPDRNMLSSNVKVARLEFSSDRHVKAYYAGVGSNVPFKLDEKEEEVCLMTSARLLYALSWSVDDCGYPMAPSSQLHCPSFTKPLASLPEASRLKWIRNLQFDPNHPHNTRLSELLREACWQRDGATGTFRLNHLEEEFDFSSEEQLGKCKRFILLQQRSSKAPFVGSSKPIPLHDRDISEAMLTHYDTSPRLSVIGEDPITMQRACSIHYIQTALNLIRTKLSNIKRKYKLSDIVKENHGANTPMAFAWDGFGPKRPLHPHFYLLLLRW</sequence>
<organism evidence="3 4">
    <name type="scientific">Umbra pygmaea</name>
    <name type="common">Eastern mudminnow</name>
    <dbReference type="NCBI Taxonomy" id="75934"/>
    <lineage>
        <taxon>Eukaryota</taxon>
        <taxon>Metazoa</taxon>
        <taxon>Chordata</taxon>
        <taxon>Craniata</taxon>
        <taxon>Vertebrata</taxon>
        <taxon>Euteleostomi</taxon>
        <taxon>Actinopterygii</taxon>
        <taxon>Neopterygii</taxon>
        <taxon>Teleostei</taxon>
        <taxon>Protacanthopterygii</taxon>
        <taxon>Esociformes</taxon>
        <taxon>Umbridae</taxon>
        <taxon>Umbra</taxon>
    </lineage>
</organism>
<evidence type="ECO:0008006" key="5">
    <source>
        <dbReference type="Google" id="ProtNLM"/>
    </source>
</evidence>
<feature type="domain" description="DUF5523" evidence="2">
    <location>
        <begin position="94"/>
        <end position="193"/>
    </location>
</feature>
<dbReference type="Pfam" id="PF15625">
    <property type="entry name" value="CC2D2AN-C2"/>
    <property type="match status" value="1"/>
</dbReference>
<accession>A0ABD0W1A4</accession>
<evidence type="ECO:0000313" key="4">
    <source>
        <dbReference type="Proteomes" id="UP001557470"/>
    </source>
</evidence>
<feature type="domain" description="CC2D2A N-terminal C2" evidence="1">
    <location>
        <begin position="414"/>
        <end position="581"/>
    </location>
</feature>
<evidence type="ECO:0000259" key="2">
    <source>
        <dbReference type="Pfam" id="PF17661"/>
    </source>
</evidence>
<dbReference type="InterPro" id="IPR028928">
    <property type="entry name" value="CC2D2AN-C2"/>
</dbReference>
<dbReference type="InterPro" id="IPR052434">
    <property type="entry name" value="Tectonic-like_complex_comp"/>
</dbReference>
<dbReference type="PANTHER" id="PTHR20837:SF2">
    <property type="entry name" value="PROTEIN CC2D2B"/>
    <property type="match status" value="1"/>
</dbReference>
<name>A0ABD0W1A4_UMBPY</name>
<dbReference type="PANTHER" id="PTHR20837">
    <property type="entry name" value="CENTROSOMAL PROTEIN-RELATED"/>
    <property type="match status" value="1"/>
</dbReference>
<dbReference type="EMBL" id="JAGEUA010000010">
    <property type="protein sequence ID" value="KAL0964275.1"/>
    <property type="molecule type" value="Genomic_DNA"/>
</dbReference>
<dbReference type="Proteomes" id="UP001557470">
    <property type="component" value="Unassembled WGS sequence"/>
</dbReference>
<dbReference type="InterPro" id="IPR041510">
    <property type="entry name" value="DUF5523"/>
</dbReference>
<dbReference type="AlphaFoldDB" id="A0ABD0W1A4"/>
<protein>
    <recommendedName>
        <fullName evidence="5">CC2D2A N-terminal C2 domain-containing protein</fullName>
    </recommendedName>
</protein>